<dbReference type="Gene3D" id="3.10.20.30">
    <property type="match status" value="1"/>
</dbReference>
<dbReference type="CDD" id="cd06194">
    <property type="entry name" value="FNR_N-term_Iron_sulfur_binding"/>
    <property type="match status" value="1"/>
</dbReference>
<dbReference type="InterPro" id="IPR001041">
    <property type="entry name" value="2Fe-2S_ferredoxin-type"/>
</dbReference>
<dbReference type="PRINTS" id="PR00371">
    <property type="entry name" value="FPNCR"/>
</dbReference>
<dbReference type="PRINTS" id="PR00410">
    <property type="entry name" value="PHEHYDRXLASE"/>
</dbReference>
<dbReference type="PANTHER" id="PTHR47354:SF5">
    <property type="entry name" value="PROTEIN RFBI"/>
    <property type="match status" value="1"/>
</dbReference>
<dbReference type="InterPro" id="IPR001709">
    <property type="entry name" value="Flavoprot_Pyr_Nucl_cyt_Rdtase"/>
</dbReference>
<dbReference type="InterPro" id="IPR017927">
    <property type="entry name" value="FAD-bd_FR_type"/>
</dbReference>
<dbReference type="InterPro" id="IPR012675">
    <property type="entry name" value="Beta-grasp_dom_sf"/>
</dbReference>
<name>A0A3B0YHZ0_9ZZZZ</name>
<organism evidence="3">
    <name type="scientific">hydrothermal vent metagenome</name>
    <dbReference type="NCBI Taxonomy" id="652676"/>
    <lineage>
        <taxon>unclassified sequences</taxon>
        <taxon>metagenomes</taxon>
        <taxon>ecological metagenomes</taxon>
    </lineage>
</organism>
<dbReference type="InterPro" id="IPR050415">
    <property type="entry name" value="MRET"/>
</dbReference>
<feature type="domain" description="FAD-binding FR-type" evidence="2">
    <location>
        <begin position="89"/>
        <end position="187"/>
    </location>
</feature>
<feature type="domain" description="2Fe-2S ferredoxin-type" evidence="1">
    <location>
        <begin position="1"/>
        <end position="89"/>
    </location>
</feature>
<dbReference type="InterPro" id="IPR039261">
    <property type="entry name" value="FNR_nucleotide-bd"/>
</dbReference>
<dbReference type="PANTHER" id="PTHR47354">
    <property type="entry name" value="NADH OXIDOREDUCTASE HCR"/>
    <property type="match status" value="1"/>
</dbReference>
<gene>
    <name evidence="3" type="ORF">MNBD_GAMMA09-2351</name>
</gene>
<dbReference type="PROSITE" id="PS51085">
    <property type="entry name" value="2FE2S_FER_2"/>
    <property type="match status" value="1"/>
</dbReference>
<dbReference type="Pfam" id="PF00970">
    <property type="entry name" value="FAD_binding_6"/>
    <property type="match status" value="1"/>
</dbReference>
<accession>A0A3B0YHZ0</accession>
<dbReference type="SUPFAM" id="SSF63380">
    <property type="entry name" value="Riboflavin synthase domain-like"/>
    <property type="match status" value="1"/>
</dbReference>
<dbReference type="InterPro" id="IPR008333">
    <property type="entry name" value="Cbr1-like_FAD-bd_dom"/>
</dbReference>
<dbReference type="GO" id="GO:0051536">
    <property type="term" value="F:iron-sulfur cluster binding"/>
    <property type="evidence" value="ECO:0007669"/>
    <property type="project" value="InterPro"/>
</dbReference>
<dbReference type="Gene3D" id="3.40.50.80">
    <property type="entry name" value="Nucleotide-binding domain of ferredoxin-NADP reductase (FNR) module"/>
    <property type="match status" value="1"/>
</dbReference>
<dbReference type="SUPFAM" id="SSF52343">
    <property type="entry name" value="Ferredoxin reductase-like, C-terminal NADP-linked domain"/>
    <property type="match status" value="1"/>
</dbReference>
<reference evidence="3" key="1">
    <citation type="submission" date="2018-06" db="EMBL/GenBank/DDBJ databases">
        <authorList>
            <person name="Zhirakovskaya E."/>
        </authorList>
    </citation>
    <scope>NUCLEOTIDE SEQUENCE</scope>
</reference>
<sequence>MTHIIFDGQHIELNDGQSVLSALLEREYDIPNSCQSGVCQSCIMQAVDGNVPVSAQVGLKDTFKDQGYFLACSCQPKTPLQVVKVSDKALRYSATVVVHELLSADVLRLRLQTQSDFSYRAGQFIHVWKNQSLSRSYSLASVEGLDDCLELHIRRVSGGKLSNWLHDDIKEGDRLQILSAAGNCFYVSGNINQKILLAGTGTGLAPVIGIARDAIKQGHQGEIHLLHGARRKSDLYLHQTLVEMSKQYPQFFYHANVLEFDDAISLNSDASVLVSTLPIEQQVVDITLNPADWKVYLCGDDGIVNALKKKLFLSGVNMKNIYADPFVKSRED</sequence>
<evidence type="ECO:0008006" key="4">
    <source>
        <dbReference type="Google" id="ProtNLM"/>
    </source>
</evidence>
<dbReference type="InterPro" id="IPR017938">
    <property type="entry name" value="Riboflavin_synthase-like_b-brl"/>
</dbReference>
<evidence type="ECO:0000313" key="3">
    <source>
        <dbReference type="EMBL" id="VAW67976.1"/>
    </source>
</evidence>
<proteinExistence type="predicted"/>
<evidence type="ECO:0000259" key="2">
    <source>
        <dbReference type="PROSITE" id="PS51384"/>
    </source>
</evidence>
<protein>
    <recommendedName>
        <fullName evidence="4">2-polyprenylphenol hydroxylase and related flavodoxin oxidoreductases / CDP-6-deoxy-delta-3,4-glucoseen reductase-like</fullName>
    </recommendedName>
</protein>
<dbReference type="Gene3D" id="2.40.30.10">
    <property type="entry name" value="Translation factors"/>
    <property type="match status" value="1"/>
</dbReference>
<dbReference type="GO" id="GO:0016491">
    <property type="term" value="F:oxidoreductase activity"/>
    <property type="evidence" value="ECO:0007669"/>
    <property type="project" value="InterPro"/>
</dbReference>
<dbReference type="Pfam" id="PF00111">
    <property type="entry name" value="Fer2"/>
    <property type="match status" value="1"/>
</dbReference>
<dbReference type="AlphaFoldDB" id="A0A3B0YHZ0"/>
<evidence type="ECO:0000259" key="1">
    <source>
        <dbReference type="PROSITE" id="PS51085"/>
    </source>
</evidence>
<dbReference type="PROSITE" id="PS51384">
    <property type="entry name" value="FAD_FR"/>
    <property type="match status" value="1"/>
</dbReference>
<dbReference type="SUPFAM" id="SSF54292">
    <property type="entry name" value="2Fe-2S ferredoxin-like"/>
    <property type="match status" value="1"/>
</dbReference>
<dbReference type="InterPro" id="IPR001433">
    <property type="entry name" value="OxRdtase_FAD/NAD-bd"/>
</dbReference>
<dbReference type="EMBL" id="UOFI01000115">
    <property type="protein sequence ID" value="VAW67976.1"/>
    <property type="molecule type" value="Genomic_DNA"/>
</dbReference>
<dbReference type="InterPro" id="IPR036010">
    <property type="entry name" value="2Fe-2S_ferredoxin-like_sf"/>
</dbReference>
<dbReference type="Pfam" id="PF00175">
    <property type="entry name" value="NAD_binding_1"/>
    <property type="match status" value="1"/>
</dbReference>
<dbReference type="CDD" id="cd00207">
    <property type="entry name" value="fer2"/>
    <property type="match status" value="1"/>
</dbReference>